<dbReference type="InterPro" id="IPR004360">
    <property type="entry name" value="Glyas_Fos-R_dOase_dom"/>
</dbReference>
<dbReference type="SUPFAM" id="SSF54593">
    <property type="entry name" value="Glyoxalase/Bleomycin resistance protein/Dihydroxybiphenyl dioxygenase"/>
    <property type="match status" value="1"/>
</dbReference>
<organism evidence="2 3">
    <name type="scientific">Bacillus thermozeamaize</name>
    <dbReference type="NCBI Taxonomy" id="230954"/>
    <lineage>
        <taxon>Bacteria</taxon>
        <taxon>Bacillati</taxon>
        <taxon>Bacillota</taxon>
        <taxon>Bacilli</taxon>
        <taxon>Bacillales</taxon>
        <taxon>Bacillaceae</taxon>
        <taxon>Bacillus</taxon>
    </lineage>
</organism>
<proteinExistence type="predicted"/>
<dbReference type="Gene3D" id="3.10.180.10">
    <property type="entry name" value="2,3-Dihydroxybiphenyl 1,2-Dioxygenase, domain 1"/>
    <property type="match status" value="1"/>
</dbReference>
<evidence type="ECO:0000313" key="2">
    <source>
        <dbReference type="EMBL" id="OUM86065.1"/>
    </source>
</evidence>
<dbReference type="PROSITE" id="PS51819">
    <property type="entry name" value="VOC"/>
    <property type="match status" value="1"/>
</dbReference>
<evidence type="ECO:0000313" key="3">
    <source>
        <dbReference type="Proteomes" id="UP000196475"/>
    </source>
</evidence>
<accession>A0A1Y3PFC8</accession>
<sequence>MNKFSHIDLRVNNLESAMPFYEKFLSALGFTRTFHSEKWKVFAAEGDLPSVAYFAITEDANHQPNGNLIGFWAEDREEVDRIAKLVSEIGGKIIDGPRLFPISPTYYAVYFEDPFGNQYEIVHRLN</sequence>
<dbReference type="Proteomes" id="UP000196475">
    <property type="component" value="Unassembled WGS sequence"/>
</dbReference>
<dbReference type="EMBL" id="LZRT01000094">
    <property type="protein sequence ID" value="OUM86065.1"/>
    <property type="molecule type" value="Genomic_DNA"/>
</dbReference>
<dbReference type="PANTHER" id="PTHR35006:SF1">
    <property type="entry name" value="BLL2941 PROTEIN"/>
    <property type="match status" value="1"/>
</dbReference>
<dbReference type="InterPro" id="IPR029068">
    <property type="entry name" value="Glyas_Bleomycin-R_OHBP_Dase"/>
</dbReference>
<dbReference type="Pfam" id="PF00903">
    <property type="entry name" value="Glyoxalase"/>
    <property type="match status" value="1"/>
</dbReference>
<dbReference type="AlphaFoldDB" id="A0A1Y3PFC8"/>
<comment type="caution">
    <text evidence="2">The sequence shown here is derived from an EMBL/GenBank/DDBJ whole genome shotgun (WGS) entry which is preliminary data.</text>
</comment>
<dbReference type="InterPro" id="IPR037523">
    <property type="entry name" value="VOC_core"/>
</dbReference>
<evidence type="ECO:0000259" key="1">
    <source>
        <dbReference type="PROSITE" id="PS51819"/>
    </source>
</evidence>
<protein>
    <recommendedName>
        <fullName evidence="1">VOC domain-containing protein</fullName>
    </recommendedName>
</protein>
<gene>
    <name evidence="2" type="ORF">BAA01_01580</name>
</gene>
<name>A0A1Y3PFC8_9BACI</name>
<dbReference type="PANTHER" id="PTHR35006">
    <property type="entry name" value="GLYOXALASE FAMILY PROTEIN (AFU_ORTHOLOGUE AFUA_5G14830)"/>
    <property type="match status" value="1"/>
</dbReference>
<reference evidence="3" key="1">
    <citation type="submission" date="2016-06" db="EMBL/GenBank/DDBJ databases">
        <authorList>
            <person name="Nascimento L."/>
            <person name="Pereira R.V."/>
            <person name="Martins L.F."/>
            <person name="Quaggio R.B."/>
            <person name="Silva A.M."/>
            <person name="Setubal J.C."/>
        </authorList>
    </citation>
    <scope>NUCLEOTIDE SEQUENCE [LARGE SCALE GENOMIC DNA]</scope>
</reference>
<feature type="domain" description="VOC" evidence="1">
    <location>
        <begin position="3"/>
        <end position="124"/>
    </location>
</feature>